<dbReference type="Proteomes" id="UP000030765">
    <property type="component" value="Unassembled WGS sequence"/>
</dbReference>
<evidence type="ECO:0000313" key="4">
    <source>
        <dbReference type="Proteomes" id="UP000030765"/>
    </source>
</evidence>
<dbReference type="EMBL" id="ATLV01023259">
    <property type="status" value="NOT_ANNOTATED_CDS"/>
    <property type="molecule type" value="Genomic_DNA"/>
</dbReference>
<dbReference type="STRING" id="74873.A0A084WEW2"/>
<dbReference type="PROSITE" id="PS51406">
    <property type="entry name" value="FIBRINOGEN_C_2"/>
    <property type="match status" value="1"/>
</dbReference>
<proteinExistence type="predicted"/>
<sequence>MPTVMEAIVHVMIDFRREILDNLQLSLEYHTEQLEEIKVYVDQKMEDQEKRIKEVKKTLDEISNELVPRSCDRVKSNATGSFYINPYGNLDLQFLVLCNFDINLTLGGGWTVFQRRIDGSVDFYRNWTMYKHGFGNINGEHWLGLEKLHIMTRSGRHELLVLLEDLDGDSVFALYDEFKIDSEKEKFKLTVGKYSGTAGDSLENSNGMKFSTFDQDNDIDDGENLAKELKGAWWFGHDWESYVPHVKCMHRSRAQCHSNVLFSFFDITVI</sequence>
<dbReference type="PANTHER" id="PTHR19143">
    <property type="entry name" value="FIBRINOGEN/TENASCIN/ANGIOPOEITIN"/>
    <property type="match status" value="1"/>
</dbReference>
<dbReference type="InterPro" id="IPR002181">
    <property type="entry name" value="Fibrinogen_a/b/g_C_dom"/>
</dbReference>
<dbReference type="VEuPathDB" id="VectorBase:ASIS002703"/>
<protein>
    <submittedName>
        <fullName evidence="3">Fibrinogen C-terminal domain-containing protein</fullName>
    </submittedName>
</protein>
<evidence type="ECO:0000313" key="3">
    <source>
        <dbReference type="EnsemblMetazoa" id="ASIC016762-PA"/>
    </source>
</evidence>
<dbReference type="SMART" id="SM00186">
    <property type="entry name" value="FBG"/>
    <property type="match status" value="1"/>
</dbReference>
<evidence type="ECO:0000313" key="2">
    <source>
        <dbReference type="EMBL" id="KFB48756.1"/>
    </source>
</evidence>
<dbReference type="OrthoDB" id="6145874at2759"/>
<feature type="domain" description="Fibrinogen C-terminal" evidence="1">
    <location>
        <begin position="62"/>
        <end position="235"/>
    </location>
</feature>
<organism evidence="2">
    <name type="scientific">Anopheles sinensis</name>
    <name type="common">Mosquito</name>
    <dbReference type="NCBI Taxonomy" id="74873"/>
    <lineage>
        <taxon>Eukaryota</taxon>
        <taxon>Metazoa</taxon>
        <taxon>Ecdysozoa</taxon>
        <taxon>Arthropoda</taxon>
        <taxon>Hexapoda</taxon>
        <taxon>Insecta</taxon>
        <taxon>Pterygota</taxon>
        <taxon>Neoptera</taxon>
        <taxon>Endopterygota</taxon>
        <taxon>Diptera</taxon>
        <taxon>Nematocera</taxon>
        <taxon>Culicoidea</taxon>
        <taxon>Culicidae</taxon>
        <taxon>Anophelinae</taxon>
        <taxon>Anopheles</taxon>
    </lineage>
</organism>
<dbReference type="EMBL" id="KE525341">
    <property type="protein sequence ID" value="KFB48756.1"/>
    <property type="molecule type" value="Genomic_DNA"/>
</dbReference>
<dbReference type="InterPro" id="IPR050373">
    <property type="entry name" value="Fibrinogen_C-term_domain"/>
</dbReference>
<dbReference type="PANTHER" id="PTHR19143:SF327">
    <property type="entry name" value="FI21813P1-RELATED"/>
    <property type="match status" value="1"/>
</dbReference>
<dbReference type="CDD" id="cd00087">
    <property type="entry name" value="FReD"/>
    <property type="match status" value="1"/>
</dbReference>
<accession>A0A084WEW2</accession>
<dbReference type="InterPro" id="IPR014716">
    <property type="entry name" value="Fibrinogen_a/b/g_C_1"/>
</dbReference>
<dbReference type="InterPro" id="IPR036056">
    <property type="entry name" value="Fibrinogen-like_C"/>
</dbReference>
<reference evidence="3" key="2">
    <citation type="submission" date="2020-05" db="UniProtKB">
        <authorList>
            <consortium name="EnsemblMetazoa"/>
        </authorList>
    </citation>
    <scope>IDENTIFICATION</scope>
</reference>
<dbReference type="Gene3D" id="3.90.215.10">
    <property type="entry name" value="Gamma Fibrinogen, chain A, domain 1"/>
    <property type="match status" value="1"/>
</dbReference>
<dbReference type="Pfam" id="PF00147">
    <property type="entry name" value="Fibrinogen_C"/>
    <property type="match status" value="1"/>
</dbReference>
<dbReference type="GO" id="GO:0005615">
    <property type="term" value="C:extracellular space"/>
    <property type="evidence" value="ECO:0007669"/>
    <property type="project" value="TreeGrafter"/>
</dbReference>
<name>A0A084WEW2_ANOSI</name>
<dbReference type="SUPFAM" id="SSF56496">
    <property type="entry name" value="Fibrinogen C-terminal domain-like"/>
    <property type="match status" value="1"/>
</dbReference>
<keyword evidence="4" id="KW-1185">Reference proteome</keyword>
<evidence type="ECO:0000259" key="1">
    <source>
        <dbReference type="PROSITE" id="PS51406"/>
    </source>
</evidence>
<reference evidence="2 4" key="1">
    <citation type="journal article" date="2014" name="BMC Genomics">
        <title>Genome sequence of Anopheles sinensis provides insight into genetics basis of mosquito competence for malaria parasites.</title>
        <authorList>
            <person name="Zhou D."/>
            <person name="Zhang D."/>
            <person name="Ding G."/>
            <person name="Shi L."/>
            <person name="Hou Q."/>
            <person name="Ye Y."/>
            <person name="Xu Y."/>
            <person name="Zhou H."/>
            <person name="Xiong C."/>
            <person name="Li S."/>
            <person name="Yu J."/>
            <person name="Hong S."/>
            <person name="Yu X."/>
            <person name="Zou P."/>
            <person name="Chen C."/>
            <person name="Chang X."/>
            <person name="Wang W."/>
            <person name="Lv Y."/>
            <person name="Sun Y."/>
            <person name="Ma L."/>
            <person name="Shen B."/>
            <person name="Zhu C."/>
        </authorList>
    </citation>
    <scope>NUCLEOTIDE SEQUENCE [LARGE SCALE GENOMIC DNA]</scope>
</reference>
<dbReference type="AlphaFoldDB" id="A0A084WEW2"/>
<gene>
    <name evidence="2" type="ORF">ZHAS_00016762</name>
</gene>
<dbReference type="VEuPathDB" id="VectorBase:ASIC016762"/>
<dbReference type="EnsemblMetazoa" id="ASIC016762-RA">
    <property type="protein sequence ID" value="ASIC016762-PA"/>
    <property type="gene ID" value="ASIC016762"/>
</dbReference>